<dbReference type="GO" id="GO:0009887">
    <property type="term" value="P:animal organ morphogenesis"/>
    <property type="evidence" value="ECO:0007669"/>
    <property type="project" value="TreeGrafter"/>
</dbReference>
<dbReference type="InterPro" id="IPR017970">
    <property type="entry name" value="Homeobox_CS"/>
</dbReference>
<feature type="compositionally biased region" description="Polar residues" evidence="9">
    <location>
        <begin position="209"/>
        <end position="220"/>
    </location>
</feature>
<dbReference type="PRINTS" id="PR00031">
    <property type="entry name" value="HTHREPRESSR"/>
</dbReference>
<dbReference type="PANTHER" id="PTHR24332">
    <property type="entry name" value="HOMEOBOX PROTEIN CDX"/>
    <property type="match status" value="1"/>
</dbReference>
<keyword evidence="5 7" id="KW-0371">Homeobox</keyword>
<evidence type="ECO:0000256" key="8">
    <source>
        <dbReference type="RuleBase" id="RU000682"/>
    </source>
</evidence>
<comment type="similarity">
    <text evidence="2">Belongs to the Caudal homeobox family.</text>
</comment>
<keyword evidence="4 7" id="KW-0238">DNA-binding</keyword>
<keyword evidence="3" id="KW-0217">Developmental protein</keyword>
<feature type="domain" description="Homeobox" evidence="10">
    <location>
        <begin position="12"/>
        <end position="72"/>
    </location>
</feature>
<feature type="non-terminal residue" evidence="11">
    <location>
        <position position="1"/>
    </location>
</feature>
<dbReference type="PROSITE" id="PS00027">
    <property type="entry name" value="HOMEOBOX_1"/>
    <property type="match status" value="1"/>
</dbReference>
<evidence type="ECO:0000256" key="6">
    <source>
        <dbReference type="ARBA" id="ARBA00023242"/>
    </source>
</evidence>
<comment type="subcellular location">
    <subcellularLocation>
        <location evidence="1 7 8">Nucleus</location>
    </subcellularLocation>
</comment>
<dbReference type="EMBL" id="CAXITT010002442">
    <property type="protein sequence ID" value="CAL1548970.1"/>
    <property type="molecule type" value="Genomic_DNA"/>
</dbReference>
<dbReference type="SMART" id="SM00389">
    <property type="entry name" value="HOX"/>
    <property type="match status" value="1"/>
</dbReference>
<evidence type="ECO:0000256" key="9">
    <source>
        <dbReference type="SAM" id="MobiDB-lite"/>
    </source>
</evidence>
<evidence type="ECO:0000259" key="10">
    <source>
        <dbReference type="PROSITE" id="PS50071"/>
    </source>
</evidence>
<gene>
    <name evidence="11" type="ORF">GSLYS_00022287001</name>
</gene>
<sequence>SGHASLFSGKTRTKDKYRVVYSDHQRLELEKEFHFSKYITIRRKTEIAGQLGLSERQVKIWFQNRRAKERKQNKKRQEVPSELQHPTGGSGSNHSSNHQEQPHQHQMLQGPTHDAHPHLFLKTEKEDEFPIKHELTGHSATLTPLIPHQGQGGVIHQSHHTMGMIGAPAILGRGHAHPSMARYHEGVVQRPTMTPPSPGGDLSYRLAGNNGTDSAGNSMNLSGSSDSGVLSSH</sequence>
<protein>
    <recommendedName>
        <fullName evidence="10">Homeobox domain-containing protein</fullName>
    </recommendedName>
</protein>
<dbReference type="GO" id="GO:0000981">
    <property type="term" value="F:DNA-binding transcription factor activity, RNA polymerase II-specific"/>
    <property type="evidence" value="ECO:0007669"/>
    <property type="project" value="InterPro"/>
</dbReference>
<dbReference type="InterPro" id="IPR001356">
    <property type="entry name" value="HD"/>
</dbReference>
<dbReference type="PROSITE" id="PS50071">
    <property type="entry name" value="HOMEOBOX_2"/>
    <property type="match status" value="1"/>
</dbReference>
<dbReference type="Gene3D" id="1.10.10.60">
    <property type="entry name" value="Homeodomain-like"/>
    <property type="match status" value="1"/>
</dbReference>
<accession>A0AAV2IT63</accession>
<dbReference type="GO" id="GO:0000977">
    <property type="term" value="F:RNA polymerase II transcription regulatory region sequence-specific DNA binding"/>
    <property type="evidence" value="ECO:0007669"/>
    <property type="project" value="TreeGrafter"/>
</dbReference>
<dbReference type="Pfam" id="PF00046">
    <property type="entry name" value="Homeodomain"/>
    <property type="match status" value="1"/>
</dbReference>
<evidence type="ECO:0000256" key="3">
    <source>
        <dbReference type="ARBA" id="ARBA00022473"/>
    </source>
</evidence>
<dbReference type="InterPro" id="IPR020479">
    <property type="entry name" value="HD_metazoa"/>
</dbReference>
<feature type="compositionally biased region" description="Low complexity" evidence="9">
    <location>
        <begin position="221"/>
        <end position="233"/>
    </location>
</feature>
<dbReference type="FunFam" id="1.10.10.60:FF:000574">
    <property type="entry name" value="Homeobox protein CHOX-CAD2"/>
    <property type="match status" value="1"/>
</dbReference>
<dbReference type="AlphaFoldDB" id="A0AAV2IT63"/>
<evidence type="ECO:0000313" key="11">
    <source>
        <dbReference type="EMBL" id="CAL1548970.1"/>
    </source>
</evidence>
<feature type="region of interest" description="Disordered" evidence="9">
    <location>
        <begin position="189"/>
        <end position="233"/>
    </location>
</feature>
<evidence type="ECO:0000256" key="1">
    <source>
        <dbReference type="ARBA" id="ARBA00004123"/>
    </source>
</evidence>
<comment type="caution">
    <text evidence="11">The sequence shown here is derived from an EMBL/GenBank/DDBJ whole genome shotgun (WGS) entry which is preliminary data.</text>
</comment>
<evidence type="ECO:0000256" key="5">
    <source>
        <dbReference type="ARBA" id="ARBA00023155"/>
    </source>
</evidence>
<dbReference type="Proteomes" id="UP001497497">
    <property type="component" value="Unassembled WGS sequence"/>
</dbReference>
<feature type="DNA-binding region" description="Homeobox" evidence="7">
    <location>
        <begin position="14"/>
        <end position="73"/>
    </location>
</feature>
<evidence type="ECO:0000313" key="12">
    <source>
        <dbReference type="Proteomes" id="UP001497497"/>
    </source>
</evidence>
<dbReference type="GO" id="GO:0005634">
    <property type="term" value="C:nucleus"/>
    <property type="evidence" value="ECO:0007669"/>
    <property type="project" value="UniProtKB-SubCell"/>
</dbReference>
<evidence type="ECO:0000256" key="4">
    <source>
        <dbReference type="ARBA" id="ARBA00023125"/>
    </source>
</evidence>
<dbReference type="InterPro" id="IPR009057">
    <property type="entry name" value="Homeodomain-like_sf"/>
</dbReference>
<dbReference type="CDD" id="cd00086">
    <property type="entry name" value="homeodomain"/>
    <property type="match status" value="1"/>
</dbReference>
<keyword evidence="12" id="KW-1185">Reference proteome</keyword>
<feature type="region of interest" description="Disordered" evidence="9">
    <location>
        <begin position="66"/>
        <end position="115"/>
    </location>
</feature>
<dbReference type="InterPro" id="IPR047152">
    <property type="entry name" value="Caudal_homeobox"/>
</dbReference>
<dbReference type="PANTHER" id="PTHR24332:SF9">
    <property type="entry name" value="HOMEOTIC PROTEIN CAUDAL"/>
    <property type="match status" value="1"/>
</dbReference>
<reference evidence="11 12" key="1">
    <citation type="submission" date="2024-04" db="EMBL/GenBank/DDBJ databases">
        <authorList>
            <consortium name="Genoscope - CEA"/>
            <person name="William W."/>
        </authorList>
    </citation>
    <scope>NUCLEOTIDE SEQUENCE [LARGE SCALE GENOMIC DNA]</scope>
</reference>
<name>A0AAV2IT63_LYMST</name>
<proteinExistence type="inferred from homology"/>
<dbReference type="GO" id="GO:0009948">
    <property type="term" value="P:anterior/posterior axis specification"/>
    <property type="evidence" value="ECO:0007669"/>
    <property type="project" value="TreeGrafter"/>
</dbReference>
<dbReference type="SUPFAM" id="SSF46689">
    <property type="entry name" value="Homeodomain-like"/>
    <property type="match status" value="1"/>
</dbReference>
<dbReference type="PRINTS" id="PR00024">
    <property type="entry name" value="HOMEOBOX"/>
</dbReference>
<evidence type="ECO:0000256" key="7">
    <source>
        <dbReference type="PROSITE-ProRule" id="PRU00108"/>
    </source>
</evidence>
<organism evidence="11 12">
    <name type="scientific">Lymnaea stagnalis</name>
    <name type="common">Great pond snail</name>
    <name type="synonym">Helix stagnalis</name>
    <dbReference type="NCBI Taxonomy" id="6523"/>
    <lineage>
        <taxon>Eukaryota</taxon>
        <taxon>Metazoa</taxon>
        <taxon>Spiralia</taxon>
        <taxon>Lophotrochozoa</taxon>
        <taxon>Mollusca</taxon>
        <taxon>Gastropoda</taxon>
        <taxon>Heterobranchia</taxon>
        <taxon>Euthyneura</taxon>
        <taxon>Panpulmonata</taxon>
        <taxon>Hygrophila</taxon>
        <taxon>Lymnaeoidea</taxon>
        <taxon>Lymnaeidae</taxon>
        <taxon>Lymnaea</taxon>
    </lineage>
</organism>
<evidence type="ECO:0000256" key="2">
    <source>
        <dbReference type="ARBA" id="ARBA00010341"/>
    </source>
</evidence>
<dbReference type="InterPro" id="IPR000047">
    <property type="entry name" value="HTH_motif"/>
</dbReference>
<dbReference type="GO" id="GO:0030154">
    <property type="term" value="P:cell differentiation"/>
    <property type="evidence" value="ECO:0007669"/>
    <property type="project" value="TreeGrafter"/>
</dbReference>
<keyword evidence="6 7" id="KW-0539">Nucleus</keyword>